<evidence type="ECO:0000256" key="2">
    <source>
        <dbReference type="ARBA" id="ARBA00022898"/>
    </source>
</evidence>
<comment type="cofactor">
    <cofactor evidence="1">
        <name>pyridoxal 5'-phosphate</name>
        <dbReference type="ChEBI" id="CHEBI:597326"/>
    </cofactor>
</comment>
<dbReference type="SUPFAM" id="SSF51419">
    <property type="entry name" value="PLP-binding barrel"/>
    <property type="match status" value="1"/>
</dbReference>
<sequence length="412" mass="46426">MFNKQVILNKAKEYNSFYLYDENIILEYTQRLKNNFPQVEFLYSIKSNSHKHVVKTVFSQGFGADAASLGEVQISSEHGLSKDEIYYSAPGKTDFDIVNSMEKSVIIADSLTEIERIDKIADENNTVVDIGIRINPNFTFYSDSGTPSKFGIDEEDIYNNLEWLKGLNAVKIVGVHVHSRSQELNVEVMKEYYRKVFDLSYRVQEKLGIQLKFINLGSGLGIPYSKQDEELDTRELGIETSELLYEFKEKLSGAKIYIETGRYAVCKSGVYATKVLDIKTSYEKKFVILDNTLNGFIRPSLANLITSYSRDENPCGNEPLFTQKNAFEFILLNNKVETKPVDEVECETVTLVGNLCTSTDVIADNIDLPKVNVGDIIVVTNAGSYAAVLSPMQFATMNPPKQLFLTKNGDII</sequence>
<evidence type="ECO:0000259" key="4">
    <source>
        <dbReference type="Pfam" id="PF00278"/>
    </source>
</evidence>
<dbReference type="InterPro" id="IPR022644">
    <property type="entry name" value="De-COase2_N"/>
</dbReference>
<keyword evidence="6" id="KW-0456">Lyase</keyword>
<dbReference type="InterPro" id="IPR009006">
    <property type="entry name" value="Ala_racemase/Decarboxylase_C"/>
</dbReference>
<dbReference type="InterPro" id="IPR000183">
    <property type="entry name" value="Orn/DAP/Arg_de-COase"/>
</dbReference>
<dbReference type="InterPro" id="IPR022643">
    <property type="entry name" value="De-COase2_C"/>
</dbReference>
<dbReference type="EC" id="4.1.1.20" evidence="6"/>
<dbReference type="PANTHER" id="PTHR43727">
    <property type="entry name" value="DIAMINOPIMELATE DECARBOXYLASE"/>
    <property type="match status" value="1"/>
</dbReference>
<dbReference type="InterPro" id="IPR002433">
    <property type="entry name" value="Orn_de-COase"/>
</dbReference>
<evidence type="ECO:0000313" key="7">
    <source>
        <dbReference type="Proteomes" id="UP000767291"/>
    </source>
</evidence>
<dbReference type="Gene3D" id="2.40.37.10">
    <property type="entry name" value="Lyase, Ornithine Decarboxylase, Chain A, domain 1"/>
    <property type="match status" value="1"/>
</dbReference>
<proteinExistence type="inferred from homology"/>
<comment type="caution">
    <text evidence="6">The sequence shown here is derived from an EMBL/GenBank/DDBJ whole genome shotgun (WGS) entry which is preliminary data.</text>
</comment>
<dbReference type="RefSeq" id="WP_209456680.1">
    <property type="nucleotide sequence ID" value="NZ_BAAACS010000002.1"/>
</dbReference>
<evidence type="ECO:0000256" key="3">
    <source>
        <dbReference type="RuleBase" id="RU003737"/>
    </source>
</evidence>
<feature type="domain" description="Orn/DAP/Arg decarboxylase 2 N-terminal" evidence="5">
    <location>
        <begin position="25"/>
        <end position="265"/>
    </location>
</feature>
<keyword evidence="2" id="KW-0663">Pyridoxal phosphate</keyword>
<evidence type="ECO:0000256" key="1">
    <source>
        <dbReference type="ARBA" id="ARBA00001933"/>
    </source>
</evidence>
<dbReference type="InterPro" id="IPR029066">
    <property type="entry name" value="PLP-binding_barrel"/>
</dbReference>
<reference evidence="6 7" key="1">
    <citation type="submission" date="2021-03" db="EMBL/GenBank/DDBJ databases">
        <title>Genomic Encyclopedia of Type Strains, Phase IV (KMG-IV): sequencing the most valuable type-strain genomes for metagenomic binning, comparative biology and taxonomic classification.</title>
        <authorList>
            <person name="Goeker M."/>
        </authorList>
    </citation>
    <scope>NUCLEOTIDE SEQUENCE [LARGE SCALE GENOMIC DNA]</scope>
    <source>
        <strain evidence="6 7">DSM 1289</strain>
    </source>
</reference>
<dbReference type="PRINTS" id="PR01182">
    <property type="entry name" value="ORNDCRBXLASE"/>
</dbReference>
<comment type="similarity">
    <text evidence="3">Belongs to the Orn/Lys/Arg decarboxylase class-II family.</text>
</comment>
<dbReference type="Gene3D" id="3.20.20.10">
    <property type="entry name" value="Alanine racemase"/>
    <property type="match status" value="1"/>
</dbReference>
<dbReference type="PANTHER" id="PTHR43727:SF2">
    <property type="entry name" value="GROUP IV DECARBOXYLASE"/>
    <property type="match status" value="1"/>
</dbReference>
<dbReference type="GO" id="GO:0008836">
    <property type="term" value="F:diaminopimelate decarboxylase activity"/>
    <property type="evidence" value="ECO:0007669"/>
    <property type="project" value="UniProtKB-EC"/>
</dbReference>
<dbReference type="PRINTS" id="PR01179">
    <property type="entry name" value="ODADCRBXLASE"/>
</dbReference>
<evidence type="ECO:0000313" key="6">
    <source>
        <dbReference type="EMBL" id="MBP1855231.1"/>
    </source>
</evidence>
<dbReference type="Pfam" id="PF02784">
    <property type="entry name" value="Orn_Arg_deC_N"/>
    <property type="match status" value="1"/>
</dbReference>
<organism evidence="6 7">
    <name type="scientific">Metaclostridioides mangenotii</name>
    <dbReference type="NCBI Taxonomy" id="1540"/>
    <lineage>
        <taxon>Bacteria</taxon>
        <taxon>Bacillati</taxon>
        <taxon>Bacillota</taxon>
        <taxon>Clostridia</taxon>
        <taxon>Peptostreptococcales</taxon>
        <taxon>Peptostreptococcaceae</taxon>
        <taxon>Metaclostridioides</taxon>
    </lineage>
</organism>
<dbReference type="Proteomes" id="UP000767291">
    <property type="component" value="Unassembled WGS sequence"/>
</dbReference>
<name>A0ABS4EBF2_9FIRM</name>
<keyword evidence="7" id="KW-1185">Reference proteome</keyword>
<accession>A0ABS4EBF2</accession>
<evidence type="ECO:0000259" key="5">
    <source>
        <dbReference type="Pfam" id="PF02784"/>
    </source>
</evidence>
<dbReference type="Pfam" id="PF00278">
    <property type="entry name" value="Orn_DAP_Arg_deC"/>
    <property type="match status" value="1"/>
</dbReference>
<dbReference type="EMBL" id="JAGGJX010000002">
    <property type="protein sequence ID" value="MBP1855231.1"/>
    <property type="molecule type" value="Genomic_DNA"/>
</dbReference>
<protein>
    <submittedName>
        <fullName evidence="6">Diaminopimelate decarboxylase</fullName>
        <ecNumber evidence="6">4.1.1.20</ecNumber>
    </submittedName>
</protein>
<gene>
    <name evidence="6" type="ORF">J2Z43_001624</name>
</gene>
<feature type="domain" description="Orn/DAP/Arg decarboxylase 2 C-terminal" evidence="4">
    <location>
        <begin position="17"/>
        <end position="383"/>
    </location>
</feature>
<dbReference type="SUPFAM" id="SSF50621">
    <property type="entry name" value="Alanine racemase C-terminal domain-like"/>
    <property type="match status" value="1"/>
</dbReference>